<dbReference type="InterPro" id="IPR036008">
    <property type="entry name" value="Aconitase_4Fe-4S_dom"/>
</dbReference>
<dbReference type="InterPro" id="IPR015931">
    <property type="entry name" value="Acnase/IPM_dHydase_lsu_aba_1/3"/>
</dbReference>
<accession>A0AB33AC07</accession>
<dbReference type="InterPro" id="IPR018136">
    <property type="entry name" value="Aconitase_4Fe-4S_BS"/>
</dbReference>
<dbReference type="PROSITE" id="PS01244">
    <property type="entry name" value="ACONITASE_2"/>
    <property type="match status" value="1"/>
</dbReference>
<evidence type="ECO:0000256" key="11">
    <source>
        <dbReference type="ARBA" id="ARBA00023014"/>
    </source>
</evidence>
<organism evidence="18 19">
    <name type="scientific">Mycobacteroides abscessus subsp. bolletii 50594</name>
    <dbReference type="NCBI Taxonomy" id="1303024"/>
    <lineage>
        <taxon>Bacteria</taxon>
        <taxon>Bacillati</taxon>
        <taxon>Actinomycetota</taxon>
        <taxon>Actinomycetes</taxon>
        <taxon>Mycobacteriales</taxon>
        <taxon>Mycobacteriaceae</taxon>
        <taxon>Mycobacteroides</taxon>
        <taxon>Mycobacteroides abscessus</taxon>
    </lineage>
</organism>
<comment type="subunit">
    <text evidence="6">Monomer.</text>
</comment>
<gene>
    <name evidence="18" type="ORF">MASS_2676</name>
</gene>
<dbReference type="InterPro" id="IPR044137">
    <property type="entry name" value="AcnA_IRP_Swivel"/>
</dbReference>
<evidence type="ECO:0000256" key="14">
    <source>
        <dbReference type="RuleBase" id="RU361275"/>
    </source>
</evidence>
<comment type="cofactor">
    <cofactor evidence="2">
        <name>[4Fe-4S] cluster</name>
        <dbReference type="ChEBI" id="CHEBI:49883"/>
    </cofactor>
</comment>
<feature type="domain" description="Aconitase/3-isopropylmalate dehydratase large subunit alpha/beta/alpha" evidence="16">
    <location>
        <begin position="102"/>
        <end position="626"/>
    </location>
</feature>
<name>A0AB33AC07_9MYCO</name>
<dbReference type="InterPro" id="IPR000573">
    <property type="entry name" value="AconitaseA/IPMdHydase_ssu_swvl"/>
</dbReference>
<feature type="compositionally biased region" description="Polar residues" evidence="15">
    <location>
        <begin position="24"/>
        <end position="36"/>
    </location>
</feature>
<dbReference type="EMBL" id="CP004374">
    <property type="protein sequence ID" value="AGM29278.1"/>
    <property type="molecule type" value="Genomic_DNA"/>
</dbReference>
<dbReference type="SUPFAM" id="SSF53732">
    <property type="entry name" value="Aconitase iron-sulfur domain"/>
    <property type="match status" value="1"/>
</dbReference>
<dbReference type="Pfam" id="PF00330">
    <property type="entry name" value="Aconitase"/>
    <property type="match status" value="1"/>
</dbReference>
<feature type="region of interest" description="Disordered" evidence="15">
    <location>
        <begin position="1"/>
        <end position="36"/>
    </location>
</feature>
<keyword evidence="14" id="KW-0004">4Fe-4S</keyword>
<keyword evidence="8" id="KW-0479">Metal-binding</keyword>
<dbReference type="Pfam" id="PF00694">
    <property type="entry name" value="Aconitase_C"/>
    <property type="match status" value="1"/>
</dbReference>
<dbReference type="GO" id="GO:0003723">
    <property type="term" value="F:RNA binding"/>
    <property type="evidence" value="ECO:0007669"/>
    <property type="project" value="UniProtKB-KW"/>
</dbReference>
<evidence type="ECO:0000259" key="16">
    <source>
        <dbReference type="Pfam" id="PF00330"/>
    </source>
</evidence>
<dbReference type="KEGG" id="mabb:MASS_2676"/>
<comment type="function">
    <text evidence="14">Catalyzes the isomerization of citrate to isocitrate via cis-aconitate.</text>
</comment>
<dbReference type="Gene3D" id="3.30.499.10">
    <property type="entry name" value="Aconitase, domain 3"/>
    <property type="match status" value="2"/>
</dbReference>
<dbReference type="Gene3D" id="3.20.19.10">
    <property type="entry name" value="Aconitase, domain 4"/>
    <property type="match status" value="1"/>
</dbReference>
<evidence type="ECO:0000256" key="12">
    <source>
        <dbReference type="ARBA" id="ARBA00023239"/>
    </source>
</evidence>
<dbReference type="EC" id="4.2.1.3" evidence="14"/>
<evidence type="ECO:0000313" key="19">
    <source>
        <dbReference type="Proteomes" id="UP000013961"/>
    </source>
</evidence>
<dbReference type="AlphaFoldDB" id="A0AB33AC07"/>
<dbReference type="FunFam" id="3.30.499.10:FF:000009">
    <property type="entry name" value="Aconitate hydratase"/>
    <property type="match status" value="1"/>
</dbReference>
<evidence type="ECO:0000256" key="13">
    <source>
        <dbReference type="ARBA" id="ARBA00023501"/>
    </source>
</evidence>
<comment type="pathway">
    <text evidence="4">Organic acid metabolism; propanoate degradation.</text>
</comment>
<keyword evidence="12 14" id="KW-0456">Lyase</keyword>
<feature type="domain" description="Aconitase A/isopropylmalate dehydratase small subunit swivel" evidence="17">
    <location>
        <begin position="755"/>
        <end position="885"/>
    </location>
</feature>
<evidence type="ECO:0000256" key="2">
    <source>
        <dbReference type="ARBA" id="ARBA00001966"/>
    </source>
</evidence>
<dbReference type="GO" id="GO:0006099">
    <property type="term" value="P:tricarboxylic acid cycle"/>
    <property type="evidence" value="ECO:0007669"/>
    <property type="project" value="UniProtKB-KW"/>
</dbReference>
<evidence type="ECO:0000256" key="7">
    <source>
        <dbReference type="ARBA" id="ARBA00022532"/>
    </source>
</evidence>
<keyword evidence="9" id="KW-0694">RNA-binding</keyword>
<comment type="catalytic activity">
    <reaction evidence="13 14">
        <text>citrate = D-threo-isocitrate</text>
        <dbReference type="Rhea" id="RHEA:10336"/>
        <dbReference type="ChEBI" id="CHEBI:15562"/>
        <dbReference type="ChEBI" id="CHEBI:16947"/>
        <dbReference type="EC" id="4.2.1.3"/>
    </reaction>
</comment>
<dbReference type="PROSITE" id="PS00450">
    <property type="entry name" value="ACONITASE_1"/>
    <property type="match status" value="1"/>
</dbReference>
<dbReference type="NCBIfam" id="TIGR01341">
    <property type="entry name" value="aconitase_1"/>
    <property type="match status" value="1"/>
</dbReference>
<dbReference type="NCBIfam" id="NF009520">
    <property type="entry name" value="PRK12881.1"/>
    <property type="match status" value="1"/>
</dbReference>
<dbReference type="InterPro" id="IPR006249">
    <property type="entry name" value="Aconitase/IRP2"/>
</dbReference>
<dbReference type="PANTHER" id="PTHR11670">
    <property type="entry name" value="ACONITASE/IRON-RESPONSIVE ELEMENT FAMILY MEMBER"/>
    <property type="match status" value="1"/>
</dbReference>
<evidence type="ECO:0000259" key="17">
    <source>
        <dbReference type="Pfam" id="PF00694"/>
    </source>
</evidence>
<evidence type="ECO:0000313" key="18">
    <source>
        <dbReference type="EMBL" id="AGM29278.1"/>
    </source>
</evidence>
<dbReference type="Gene3D" id="6.10.190.10">
    <property type="match status" value="1"/>
</dbReference>
<dbReference type="GO" id="GO:0046872">
    <property type="term" value="F:metal ion binding"/>
    <property type="evidence" value="ECO:0007669"/>
    <property type="project" value="UniProtKB-KW"/>
</dbReference>
<keyword evidence="11 14" id="KW-0411">Iron-sulfur</keyword>
<comment type="catalytic activity">
    <reaction evidence="1">
        <text>(2S,3R)-3-hydroxybutane-1,2,3-tricarboxylate = 2-methyl-cis-aconitate + H2O</text>
        <dbReference type="Rhea" id="RHEA:17941"/>
        <dbReference type="ChEBI" id="CHEBI:15377"/>
        <dbReference type="ChEBI" id="CHEBI:57429"/>
        <dbReference type="ChEBI" id="CHEBI:57872"/>
        <dbReference type="EC" id="4.2.1.99"/>
    </reaction>
</comment>
<dbReference type="GO" id="GO:0051539">
    <property type="term" value="F:4 iron, 4 sulfur cluster binding"/>
    <property type="evidence" value="ECO:0007669"/>
    <property type="project" value="UniProtKB-KW"/>
</dbReference>
<evidence type="ECO:0000256" key="5">
    <source>
        <dbReference type="ARBA" id="ARBA00007185"/>
    </source>
</evidence>
<evidence type="ECO:0000256" key="15">
    <source>
        <dbReference type="SAM" id="MobiDB-lite"/>
    </source>
</evidence>
<dbReference type="GO" id="GO:0019679">
    <property type="term" value="P:propionate metabolic process, methylcitrate cycle"/>
    <property type="evidence" value="ECO:0007669"/>
    <property type="project" value="UniProtKB-ARBA"/>
</dbReference>
<reference evidence="18 19" key="1">
    <citation type="journal article" date="2013" name="Genome Announc.">
        <title>Complete Genome Sequence of Mycobacterium massiliense Clinical Strain Asan 50594, Belonging to the Type II Genotype.</title>
        <authorList>
            <person name="Kim B.J."/>
            <person name="Kim B.R."/>
            <person name="Hong S.H."/>
            <person name="Seok S.H."/>
            <person name="Kook Y.H."/>
            <person name="Kim B.J."/>
        </authorList>
    </citation>
    <scope>NUCLEOTIDE SEQUENCE [LARGE SCALE GENOMIC DNA]</scope>
    <source>
        <strain evidence="18 19">50594</strain>
    </source>
</reference>
<protein>
    <recommendedName>
        <fullName evidence="14">Aconitate hydratase</fullName>
        <shortName evidence="14">Aconitase</shortName>
        <ecNumber evidence="14">4.2.1.3</ecNumber>
    </recommendedName>
</protein>
<keyword evidence="10 14" id="KW-0408">Iron</keyword>
<dbReference type="InterPro" id="IPR015928">
    <property type="entry name" value="Aconitase/3IPM_dehydase_swvl"/>
</dbReference>
<keyword evidence="7" id="KW-0816">Tricarboxylic acid cycle</keyword>
<dbReference type="Proteomes" id="UP000013961">
    <property type="component" value="Chromosome"/>
</dbReference>
<dbReference type="GO" id="GO:0047456">
    <property type="term" value="F:2-methylisocitrate dehydratase activity"/>
    <property type="evidence" value="ECO:0007669"/>
    <property type="project" value="UniProtKB-EC"/>
</dbReference>
<dbReference type="FunFam" id="3.30.499.10:FF:000002">
    <property type="entry name" value="Aconitate hydratase"/>
    <property type="match status" value="1"/>
</dbReference>
<evidence type="ECO:0000256" key="4">
    <source>
        <dbReference type="ARBA" id="ARBA00005026"/>
    </source>
</evidence>
<evidence type="ECO:0000256" key="10">
    <source>
        <dbReference type="ARBA" id="ARBA00023004"/>
    </source>
</evidence>
<evidence type="ECO:0000256" key="3">
    <source>
        <dbReference type="ARBA" id="ARBA00004717"/>
    </source>
</evidence>
<proteinExistence type="inferred from homology"/>
<dbReference type="InterPro" id="IPR001030">
    <property type="entry name" value="Acoase/IPM_deHydtase_lsu_aba"/>
</dbReference>
<dbReference type="GO" id="GO:0003994">
    <property type="term" value="F:aconitate hydratase activity"/>
    <property type="evidence" value="ECO:0007669"/>
    <property type="project" value="UniProtKB-EC"/>
</dbReference>
<dbReference type="CDD" id="cd01580">
    <property type="entry name" value="AcnA_IRP_Swivel"/>
    <property type="match status" value="1"/>
</dbReference>
<evidence type="ECO:0000256" key="1">
    <source>
        <dbReference type="ARBA" id="ARBA00000118"/>
    </source>
</evidence>
<dbReference type="PRINTS" id="PR00415">
    <property type="entry name" value="ACONITASE"/>
</dbReference>
<evidence type="ECO:0000256" key="6">
    <source>
        <dbReference type="ARBA" id="ARBA00011245"/>
    </source>
</evidence>
<evidence type="ECO:0000256" key="8">
    <source>
        <dbReference type="ARBA" id="ARBA00022723"/>
    </source>
</evidence>
<dbReference type="SUPFAM" id="SSF52016">
    <property type="entry name" value="LeuD/IlvD-like"/>
    <property type="match status" value="1"/>
</dbReference>
<comment type="similarity">
    <text evidence="5 14">Belongs to the aconitase/IPM isomerase family.</text>
</comment>
<dbReference type="FunFam" id="3.20.19.10:FF:000001">
    <property type="entry name" value="Aconitate hydratase"/>
    <property type="match status" value="1"/>
</dbReference>
<evidence type="ECO:0000256" key="9">
    <source>
        <dbReference type="ARBA" id="ARBA00022884"/>
    </source>
</evidence>
<dbReference type="NCBIfam" id="NF006757">
    <property type="entry name" value="PRK09277.1"/>
    <property type="match status" value="1"/>
</dbReference>
<sequence>MVAPPEPRLAQPAGGWPSSFGADVTSSPNKTESVNSFGARGTLQVGNESYEIFRLNAVPGTEKLPYSLKVLAENLLRTEDGANITKDHVLALANWDPSAEPSVEIQFTPARVVMQDFTGVPCVVDLATMREAVAALGGDPDKVNPLSPAEMVIDHSVILDVFGTADAFERNVELEYERNAERYQFLRWGQGAFDDFKVVPPGTGIVHQVNIEYLARTVMVRNGQAYPDTCVGTDSHTTMVNGLGVLGWGVGGIEAEAAMLGQPVSMLIPRVVGFKLTGEIQPGVTATDVVLTVTDMLRKHGVVGKFVEFYGKGVAEVPLANRATLGNMSPEFGSTAAIFPIDDETINYLRLTGRDEAQLALVEAYAREQGMWHDADHEPAFSEYLELDLSTVVPSISGPKRPQDRIELSDAKNAFRKDIHNYVEENHPAPHTNLDEAVEESFPASDSAVLSFAEDDAVIPSAANGGEGRPSKPVKVTSAERGNFVLDHGAVVVAGITSCTNTSNPSVMLGAALLAKKAVEKGLTTKPWVKTNMAPGSQVVTDYYNKAGLWPYLEKLGYYLGGYGCTTCIGNTGPLPDEISKAINDNDLSVTAVLSGNRNFEGRISPDVKMNYLASPPLVIAYGIAGTMDFDFETDPLGKDHDGNEVFLKDIWPSASEIEETIASSINREMFTSSYADVFKGDERWRGLPTPEGNTFAWSDDSTYVRKAPYFDGMPLEPTPVTDIKGARVLALLGDSVTTDHISPAGSIKSGTPAAQYLDEHGVERKDYNSLGSRRGNHEVMVRGTFANIRLRNQLLDDVSGGYTRDFTQDGGPQSFIYDASVNYQKAGIPLVVLGGKEYGSGSSRDWAAKGTRLLGVKAVITESFERIHRSNLIGMGVVPLQFPAGESAASLKLDGTETYDISGIEKLNEGSTPKTVQVTATRENGETVQFDAVVRIDTPGEADYYRNGGILQYVLRNMLAG</sequence>
<comment type="pathway">
    <text evidence="3">Carbohydrate metabolism; tricarboxylic acid cycle; isocitrate from oxaloacetate: step 2/2.</text>
</comment>